<gene>
    <name evidence="6" type="ORF">MACK_000832</name>
</gene>
<keyword evidence="4 5" id="KW-0342">GTP-binding</keyword>
<name>A0A976QWR1_THEOR</name>
<dbReference type="SUPFAM" id="SSF52540">
    <property type="entry name" value="P-loop containing nucleoside triphosphate hydrolases"/>
    <property type="match status" value="1"/>
</dbReference>
<dbReference type="EMBL" id="CP056069">
    <property type="protein sequence ID" value="UKK00758.2"/>
    <property type="molecule type" value="Genomic_DNA"/>
</dbReference>
<dbReference type="GO" id="GO:0005737">
    <property type="term" value="C:cytoplasm"/>
    <property type="evidence" value="ECO:0007669"/>
    <property type="project" value="TreeGrafter"/>
</dbReference>
<dbReference type="InterPro" id="IPR030231">
    <property type="entry name" value="Gpn2"/>
</dbReference>
<dbReference type="GO" id="GO:0005525">
    <property type="term" value="F:GTP binding"/>
    <property type="evidence" value="ECO:0007669"/>
    <property type="project" value="UniProtKB-KW"/>
</dbReference>
<dbReference type="Pfam" id="PF03029">
    <property type="entry name" value="ATP_bind_1"/>
    <property type="match status" value="1"/>
</dbReference>
<dbReference type="PANTHER" id="PTHR21231">
    <property type="entry name" value="XPA-BINDING PROTEIN 1-RELATED"/>
    <property type="match status" value="1"/>
</dbReference>
<dbReference type="FunFam" id="3.40.50.300:FF:000338">
    <property type="entry name" value="GPN-loop GTPase 2"/>
    <property type="match status" value="1"/>
</dbReference>
<comment type="function">
    <text evidence="5">Small GTPase required for proper localization of RNA polymerase II and III (RNAPII and RNAPIII). May act at an RNAP assembly step prior to nuclear import.</text>
</comment>
<dbReference type="InterPro" id="IPR004130">
    <property type="entry name" value="Gpn"/>
</dbReference>
<dbReference type="GO" id="GO:0003924">
    <property type="term" value="F:GTPase activity"/>
    <property type="evidence" value="ECO:0007669"/>
    <property type="project" value="TreeGrafter"/>
</dbReference>
<keyword evidence="3 5" id="KW-0378">Hydrolase</keyword>
<evidence type="ECO:0000256" key="4">
    <source>
        <dbReference type="ARBA" id="ARBA00023134"/>
    </source>
</evidence>
<organism evidence="6 7">
    <name type="scientific">Theileria orientalis</name>
    <dbReference type="NCBI Taxonomy" id="68886"/>
    <lineage>
        <taxon>Eukaryota</taxon>
        <taxon>Sar</taxon>
        <taxon>Alveolata</taxon>
        <taxon>Apicomplexa</taxon>
        <taxon>Aconoidasida</taxon>
        <taxon>Piroplasmida</taxon>
        <taxon>Theileriidae</taxon>
        <taxon>Theileria</taxon>
    </lineage>
</organism>
<dbReference type="InterPro" id="IPR027417">
    <property type="entry name" value="P-loop_NTPase"/>
</dbReference>
<dbReference type="Proteomes" id="UP000244811">
    <property type="component" value="Chromosome 1"/>
</dbReference>
<evidence type="ECO:0000256" key="1">
    <source>
        <dbReference type="ARBA" id="ARBA00005290"/>
    </source>
</evidence>
<evidence type="ECO:0000256" key="5">
    <source>
        <dbReference type="RuleBase" id="RU365059"/>
    </source>
</evidence>
<dbReference type="AlphaFoldDB" id="A0A976QWR1"/>
<dbReference type="Gene3D" id="3.40.50.300">
    <property type="entry name" value="P-loop containing nucleotide triphosphate hydrolases"/>
    <property type="match status" value="1"/>
</dbReference>
<comment type="similarity">
    <text evidence="1 5">Belongs to the GPN-loop GTPase family.</text>
</comment>
<sequence length="293" mass="33118">MVVFGQVVIGPPGSGKSTYCAAMQHKLNSMNRKCIIINLDPQVTLKELPYEPTIDVCNLIDSERVAKAFGLGPNSTLVYCMEYLLENIDWLLDEISKNKDSYLLYDLPGQVELFVHNNATKDIVARLEKANQRLVLVNLVDSTLCTDPFKYVAAMLSSLSSQIFIQLPHINVLSKLKLLKKLKNDLAYRLEYYTQAQDLQELMEVLRTGIHLPNSQKFEKFTSTLCEIIEDFNLVSFCTADVEDEVSLERVLSSADRAVGYIPFNEGDLYFDLKSKVFTDLTGLDEDFEDSGD</sequence>
<dbReference type="PANTHER" id="PTHR21231:SF3">
    <property type="entry name" value="GPN-LOOP GTPASE 2"/>
    <property type="match status" value="1"/>
</dbReference>
<proteinExistence type="inferred from homology"/>
<evidence type="ECO:0000256" key="2">
    <source>
        <dbReference type="ARBA" id="ARBA00022741"/>
    </source>
</evidence>
<protein>
    <recommendedName>
        <fullName evidence="5">GPN-loop GTPase 2</fullName>
    </recommendedName>
</protein>
<reference evidence="6" key="1">
    <citation type="submission" date="2022-07" db="EMBL/GenBank/DDBJ databases">
        <title>Evaluation of T. orientalis genome assembly methods using nanopore sequencing and analysis of variation between genomes.</title>
        <authorList>
            <person name="Yam J."/>
            <person name="Micallef M.L."/>
            <person name="Liu M."/>
            <person name="Djordjevic S.P."/>
            <person name="Bogema D.R."/>
            <person name="Jenkins C."/>
        </authorList>
    </citation>
    <scope>NUCLEOTIDE SEQUENCE</scope>
    <source>
        <strain evidence="6">Goon Nure</strain>
    </source>
</reference>
<dbReference type="CDD" id="cd17871">
    <property type="entry name" value="GPN2"/>
    <property type="match status" value="1"/>
</dbReference>
<evidence type="ECO:0000256" key="3">
    <source>
        <dbReference type="ARBA" id="ARBA00022801"/>
    </source>
</evidence>
<keyword evidence="2 5" id="KW-0547">Nucleotide-binding</keyword>
<comment type="subunit">
    <text evidence="5">Binds to RNA polymerase II (RNAPII).</text>
</comment>
<accession>A0A976QWR1</accession>
<evidence type="ECO:0000313" key="7">
    <source>
        <dbReference type="Proteomes" id="UP000244811"/>
    </source>
</evidence>
<evidence type="ECO:0000313" key="6">
    <source>
        <dbReference type="EMBL" id="UKK00758.2"/>
    </source>
</evidence>